<dbReference type="GO" id="GO:0005829">
    <property type="term" value="C:cytosol"/>
    <property type="evidence" value="ECO:0007669"/>
    <property type="project" value="TreeGrafter"/>
</dbReference>
<dbReference type="InterPro" id="IPR006195">
    <property type="entry name" value="aa-tRNA-synth_II"/>
</dbReference>
<evidence type="ECO:0000256" key="9">
    <source>
        <dbReference type="ARBA" id="ARBA00022917"/>
    </source>
</evidence>
<dbReference type="PANTHER" id="PTHR43450">
    <property type="entry name" value="ASPARTYL-TRNA SYNTHETASE"/>
    <property type="match status" value="1"/>
</dbReference>
<evidence type="ECO:0000256" key="1">
    <source>
        <dbReference type="ARBA" id="ARBA00004496"/>
    </source>
</evidence>
<reference evidence="14" key="1">
    <citation type="submission" date="2016-11" db="UniProtKB">
        <authorList>
            <consortium name="WormBaseParasite"/>
        </authorList>
    </citation>
    <scope>IDENTIFICATION</scope>
</reference>
<dbReference type="InterPro" id="IPR004364">
    <property type="entry name" value="Aa-tRNA-synt_II"/>
</dbReference>
<dbReference type="PANTHER" id="PTHR43450:SF1">
    <property type="entry name" value="ASPARTATE--TRNA LIGASE, CYTOPLASMIC"/>
    <property type="match status" value="1"/>
</dbReference>
<evidence type="ECO:0000313" key="14">
    <source>
        <dbReference type="WBParaSite" id="Hba_10369"/>
    </source>
</evidence>
<dbReference type="Pfam" id="PF00152">
    <property type="entry name" value="tRNA-synt_2"/>
    <property type="match status" value="1"/>
</dbReference>
<accession>A0A1I7WYM7</accession>
<comment type="similarity">
    <text evidence="2">Belongs to the class-II aminoacyl-tRNA synthetase family. Type 2 subfamily.</text>
</comment>
<evidence type="ECO:0000256" key="11">
    <source>
        <dbReference type="ARBA" id="ARBA00047904"/>
    </source>
</evidence>
<evidence type="ECO:0000259" key="12">
    <source>
        <dbReference type="PROSITE" id="PS50862"/>
    </source>
</evidence>
<comment type="catalytic activity">
    <reaction evidence="11">
        <text>tRNA(Asp) + L-aspartate + ATP = L-aspartyl-tRNA(Asp) + AMP + diphosphate</text>
        <dbReference type="Rhea" id="RHEA:19649"/>
        <dbReference type="Rhea" id="RHEA-COMP:9660"/>
        <dbReference type="Rhea" id="RHEA-COMP:9678"/>
        <dbReference type="ChEBI" id="CHEBI:29991"/>
        <dbReference type="ChEBI" id="CHEBI:30616"/>
        <dbReference type="ChEBI" id="CHEBI:33019"/>
        <dbReference type="ChEBI" id="CHEBI:78442"/>
        <dbReference type="ChEBI" id="CHEBI:78516"/>
        <dbReference type="ChEBI" id="CHEBI:456215"/>
        <dbReference type="EC" id="6.1.1.12"/>
    </reaction>
</comment>
<dbReference type="InterPro" id="IPR045864">
    <property type="entry name" value="aa-tRNA-synth_II/BPL/LPL"/>
</dbReference>
<evidence type="ECO:0000256" key="7">
    <source>
        <dbReference type="ARBA" id="ARBA00022741"/>
    </source>
</evidence>
<dbReference type="GO" id="GO:0004815">
    <property type="term" value="F:aspartate-tRNA ligase activity"/>
    <property type="evidence" value="ECO:0007669"/>
    <property type="project" value="UniProtKB-EC"/>
</dbReference>
<evidence type="ECO:0000256" key="10">
    <source>
        <dbReference type="ARBA" id="ARBA00023146"/>
    </source>
</evidence>
<dbReference type="Gene3D" id="3.30.930.10">
    <property type="entry name" value="Bira Bifunctional Protein, Domain 2"/>
    <property type="match status" value="1"/>
</dbReference>
<dbReference type="InterPro" id="IPR004523">
    <property type="entry name" value="Asp-tRNA_synthase_2"/>
</dbReference>
<dbReference type="GO" id="GO:0017101">
    <property type="term" value="C:aminoacyl-tRNA synthetase multienzyme complex"/>
    <property type="evidence" value="ECO:0007669"/>
    <property type="project" value="TreeGrafter"/>
</dbReference>
<keyword evidence="10" id="KW-0030">Aminoacyl-tRNA synthetase</keyword>
<evidence type="ECO:0000256" key="8">
    <source>
        <dbReference type="ARBA" id="ARBA00022840"/>
    </source>
</evidence>
<evidence type="ECO:0000256" key="4">
    <source>
        <dbReference type="ARBA" id="ARBA00018853"/>
    </source>
</evidence>
<dbReference type="PRINTS" id="PR01042">
    <property type="entry name" value="TRNASYNTHASP"/>
</dbReference>
<dbReference type="InterPro" id="IPR036397">
    <property type="entry name" value="RNaseH_sf"/>
</dbReference>
<dbReference type="Proteomes" id="UP000095283">
    <property type="component" value="Unplaced"/>
</dbReference>
<name>A0A1I7WYM7_HETBA</name>
<dbReference type="EC" id="6.1.1.12" evidence="3"/>
<feature type="domain" description="Aminoacyl-transfer RNA synthetases class-II family profile" evidence="12">
    <location>
        <begin position="183"/>
        <end position="438"/>
    </location>
</feature>
<evidence type="ECO:0000256" key="5">
    <source>
        <dbReference type="ARBA" id="ARBA00022490"/>
    </source>
</evidence>
<dbReference type="SUPFAM" id="SSF55681">
    <property type="entry name" value="Class II aaRS and biotin synthetases"/>
    <property type="match status" value="1"/>
</dbReference>
<dbReference type="GO" id="GO:0006422">
    <property type="term" value="P:aspartyl-tRNA aminoacylation"/>
    <property type="evidence" value="ECO:0007669"/>
    <property type="project" value="InterPro"/>
</dbReference>
<sequence>MSLIDNALGHHKRERLMLSNHYWMKITRRHERDSRNSWELVKQQFRDVFMRWGKFASLESVYRMNSPKTKNFLWKIVTGDKKWIIYGNPKRTYSWVDPGQPTTSTPKKSFFASGGTRSVCCFVNSFKQESIVDIQGRVEKVDNEIASCTQKSAELHAVQFISILTYSTCRVLDLRTPTAQGIFSIQSGVCRLFRQILTDRGFIEIHTPKIISAASEGGANVFEVSYFKGSAYLAQSPQLYKQMAIAGDFDKVFTIGGVFRAEDSNTHRHMTEFVGLDLEMAFNFHYHEVLEVIGSVLINVFKSLQSQYADEIAAVCQQYPSEPFQFCEPALIIKYSEALTLLRENGVEIGDEDDLSTPVEKLLGKLIKTSLNLYSPLTARITRTFNRKTTRRKSSRTLRSDELLTYLPSEDCVALKKIRGHKNRRDLEPYASERMVTFSKCYYSRSLRSKNDEPLFGGLSYTSGEKASILGAKAKYNEHFEEIEEYITCTKTALLVASKIDLKESKDVPVGKRCLLSFNQIFFFFKFS</sequence>
<dbReference type="GO" id="GO:0003723">
    <property type="term" value="F:RNA binding"/>
    <property type="evidence" value="ECO:0007669"/>
    <property type="project" value="TreeGrafter"/>
</dbReference>
<proteinExistence type="inferred from homology"/>
<comment type="subcellular location">
    <subcellularLocation>
        <location evidence="1">Cytoplasm</location>
    </subcellularLocation>
</comment>
<keyword evidence="9" id="KW-0648">Protein biosynthesis</keyword>
<evidence type="ECO:0000313" key="13">
    <source>
        <dbReference type="Proteomes" id="UP000095283"/>
    </source>
</evidence>
<dbReference type="WBParaSite" id="Hba_10369">
    <property type="protein sequence ID" value="Hba_10369"/>
    <property type="gene ID" value="Hba_10369"/>
</dbReference>
<evidence type="ECO:0000256" key="3">
    <source>
        <dbReference type="ARBA" id="ARBA00012841"/>
    </source>
</evidence>
<protein>
    <recommendedName>
        <fullName evidence="4">Aspartate--tRNA ligase, cytoplasmic</fullName>
        <ecNumber evidence="3">6.1.1.12</ecNumber>
    </recommendedName>
</protein>
<dbReference type="Gene3D" id="3.30.420.10">
    <property type="entry name" value="Ribonuclease H-like superfamily/Ribonuclease H"/>
    <property type="match status" value="1"/>
</dbReference>
<evidence type="ECO:0000256" key="2">
    <source>
        <dbReference type="ARBA" id="ARBA00005312"/>
    </source>
</evidence>
<keyword evidence="8" id="KW-0067">ATP-binding</keyword>
<dbReference type="PROSITE" id="PS50862">
    <property type="entry name" value="AA_TRNA_LIGASE_II"/>
    <property type="match status" value="1"/>
</dbReference>
<dbReference type="GO" id="GO:0005524">
    <property type="term" value="F:ATP binding"/>
    <property type="evidence" value="ECO:0007669"/>
    <property type="project" value="UniProtKB-KW"/>
</dbReference>
<organism evidence="13 14">
    <name type="scientific">Heterorhabditis bacteriophora</name>
    <name type="common">Entomopathogenic nematode worm</name>
    <dbReference type="NCBI Taxonomy" id="37862"/>
    <lineage>
        <taxon>Eukaryota</taxon>
        <taxon>Metazoa</taxon>
        <taxon>Ecdysozoa</taxon>
        <taxon>Nematoda</taxon>
        <taxon>Chromadorea</taxon>
        <taxon>Rhabditida</taxon>
        <taxon>Rhabditina</taxon>
        <taxon>Rhabditomorpha</taxon>
        <taxon>Strongyloidea</taxon>
        <taxon>Heterorhabditidae</taxon>
        <taxon>Heterorhabditis</taxon>
    </lineage>
</organism>
<dbReference type="AlphaFoldDB" id="A0A1I7WYM7"/>
<keyword evidence="13" id="KW-1185">Reference proteome</keyword>
<evidence type="ECO:0000256" key="6">
    <source>
        <dbReference type="ARBA" id="ARBA00022598"/>
    </source>
</evidence>
<keyword evidence="7" id="KW-0547">Nucleotide-binding</keyword>
<keyword evidence="5" id="KW-0963">Cytoplasm</keyword>
<dbReference type="InterPro" id="IPR002312">
    <property type="entry name" value="Asp/Asn-tRNA-synth_IIb"/>
</dbReference>
<keyword evidence="6" id="KW-0436">Ligase</keyword>